<dbReference type="GO" id="GO:0008270">
    <property type="term" value="F:zinc ion binding"/>
    <property type="evidence" value="ECO:0007669"/>
    <property type="project" value="InterPro"/>
</dbReference>
<protein>
    <submittedName>
        <fullName evidence="2">Transcription factor interactor and regulator CCHC(Zn) family</fullName>
    </submittedName>
</protein>
<evidence type="ECO:0000313" key="3">
    <source>
        <dbReference type="Proteomes" id="UP000215914"/>
    </source>
</evidence>
<feature type="region of interest" description="Disordered" evidence="1">
    <location>
        <begin position="1"/>
        <end position="32"/>
    </location>
</feature>
<dbReference type="EMBL" id="MNCJ02000321">
    <property type="protein sequence ID" value="KAF5803656.1"/>
    <property type="molecule type" value="Genomic_DNA"/>
</dbReference>
<dbReference type="GO" id="GO:0003676">
    <property type="term" value="F:nucleic acid binding"/>
    <property type="evidence" value="ECO:0007669"/>
    <property type="project" value="InterPro"/>
</dbReference>
<sequence length="64" mass="7266">MIPQISIRDPLVHTNTKGRPKSASRIKSSLEAPKKRSCSFCKKVGHYINGCPEKKELESKLERE</sequence>
<organism evidence="2 3">
    <name type="scientific">Helianthus annuus</name>
    <name type="common">Common sunflower</name>
    <dbReference type="NCBI Taxonomy" id="4232"/>
    <lineage>
        <taxon>Eukaryota</taxon>
        <taxon>Viridiplantae</taxon>
        <taxon>Streptophyta</taxon>
        <taxon>Embryophyta</taxon>
        <taxon>Tracheophyta</taxon>
        <taxon>Spermatophyta</taxon>
        <taxon>Magnoliopsida</taxon>
        <taxon>eudicotyledons</taxon>
        <taxon>Gunneridae</taxon>
        <taxon>Pentapetalae</taxon>
        <taxon>asterids</taxon>
        <taxon>campanulids</taxon>
        <taxon>Asterales</taxon>
        <taxon>Asteraceae</taxon>
        <taxon>Asteroideae</taxon>
        <taxon>Heliantheae alliance</taxon>
        <taxon>Heliantheae</taxon>
        <taxon>Helianthus</taxon>
    </lineage>
</organism>
<dbReference type="Proteomes" id="UP000215914">
    <property type="component" value="Unassembled WGS sequence"/>
</dbReference>
<dbReference type="InterPro" id="IPR036875">
    <property type="entry name" value="Znf_CCHC_sf"/>
</dbReference>
<dbReference type="AlphaFoldDB" id="A0A9K3IVY2"/>
<evidence type="ECO:0000313" key="2">
    <source>
        <dbReference type="EMBL" id="KAF5803656.1"/>
    </source>
</evidence>
<dbReference type="SUPFAM" id="SSF57756">
    <property type="entry name" value="Retrovirus zinc finger-like domains"/>
    <property type="match status" value="1"/>
</dbReference>
<dbReference type="Gene3D" id="4.10.60.10">
    <property type="entry name" value="Zinc finger, CCHC-type"/>
    <property type="match status" value="1"/>
</dbReference>
<reference evidence="2" key="1">
    <citation type="journal article" date="2017" name="Nature">
        <title>The sunflower genome provides insights into oil metabolism, flowering and Asterid evolution.</title>
        <authorList>
            <person name="Badouin H."/>
            <person name="Gouzy J."/>
            <person name="Grassa C.J."/>
            <person name="Murat F."/>
            <person name="Staton S.E."/>
            <person name="Cottret L."/>
            <person name="Lelandais-Briere C."/>
            <person name="Owens G.L."/>
            <person name="Carrere S."/>
            <person name="Mayjonade B."/>
            <person name="Legrand L."/>
            <person name="Gill N."/>
            <person name="Kane N.C."/>
            <person name="Bowers J.E."/>
            <person name="Hubner S."/>
            <person name="Bellec A."/>
            <person name="Berard A."/>
            <person name="Berges H."/>
            <person name="Blanchet N."/>
            <person name="Boniface M.C."/>
            <person name="Brunel D."/>
            <person name="Catrice O."/>
            <person name="Chaidir N."/>
            <person name="Claudel C."/>
            <person name="Donnadieu C."/>
            <person name="Faraut T."/>
            <person name="Fievet G."/>
            <person name="Helmstetter N."/>
            <person name="King M."/>
            <person name="Knapp S.J."/>
            <person name="Lai Z."/>
            <person name="Le Paslier M.C."/>
            <person name="Lippi Y."/>
            <person name="Lorenzon L."/>
            <person name="Mandel J.R."/>
            <person name="Marage G."/>
            <person name="Marchand G."/>
            <person name="Marquand E."/>
            <person name="Bret-Mestries E."/>
            <person name="Morien E."/>
            <person name="Nambeesan S."/>
            <person name="Nguyen T."/>
            <person name="Pegot-Espagnet P."/>
            <person name="Pouilly N."/>
            <person name="Raftis F."/>
            <person name="Sallet E."/>
            <person name="Schiex T."/>
            <person name="Thomas J."/>
            <person name="Vandecasteele C."/>
            <person name="Vares D."/>
            <person name="Vear F."/>
            <person name="Vautrin S."/>
            <person name="Crespi M."/>
            <person name="Mangin B."/>
            <person name="Burke J.M."/>
            <person name="Salse J."/>
            <person name="Munos S."/>
            <person name="Vincourt P."/>
            <person name="Rieseberg L.H."/>
            <person name="Langlade N.B."/>
        </authorList>
    </citation>
    <scope>NUCLEOTIDE SEQUENCE</scope>
    <source>
        <tissue evidence="2">Leaves</tissue>
    </source>
</reference>
<comment type="caution">
    <text evidence="2">The sequence shown here is derived from an EMBL/GenBank/DDBJ whole genome shotgun (WGS) entry which is preliminary data.</text>
</comment>
<keyword evidence="3" id="KW-1185">Reference proteome</keyword>
<gene>
    <name evidence="2" type="ORF">HanXRQr2_Chr06g0273971</name>
</gene>
<dbReference type="Gramene" id="mRNA:HanXRQr2_Chr06g0273971">
    <property type="protein sequence ID" value="mRNA:HanXRQr2_Chr06g0273971"/>
    <property type="gene ID" value="HanXRQr2_Chr06g0273971"/>
</dbReference>
<reference evidence="2" key="2">
    <citation type="submission" date="2020-06" db="EMBL/GenBank/DDBJ databases">
        <title>Helianthus annuus Genome sequencing and assembly Release 2.</title>
        <authorList>
            <person name="Gouzy J."/>
            <person name="Langlade N."/>
            <person name="Munos S."/>
        </authorList>
    </citation>
    <scope>NUCLEOTIDE SEQUENCE</scope>
    <source>
        <tissue evidence="2">Leaves</tissue>
    </source>
</reference>
<proteinExistence type="predicted"/>
<name>A0A9K3IVY2_HELAN</name>
<evidence type="ECO:0000256" key="1">
    <source>
        <dbReference type="SAM" id="MobiDB-lite"/>
    </source>
</evidence>
<accession>A0A9K3IVY2</accession>